<feature type="domain" description="Glycosyltransferase 2-like" evidence="1">
    <location>
        <begin position="4"/>
        <end position="162"/>
    </location>
</feature>
<comment type="caution">
    <text evidence="2">The sequence shown here is derived from an EMBL/GenBank/DDBJ whole genome shotgun (WGS) entry which is preliminary data.</text>
</comment>
<dbReference type="PANTHER" id="PTHR48090:SF7">
    <property type="entry name" value="RFBJ PROTEIN"/>
    <property type="match status" value="1"/>
</dbReference>
<sequence>MKLSVIIPVFNEQSTIGEIIDLVNEVEVDKEVILVDDGSTDGTIEAIRKKEHEVTKVYHSPVNFGKGAAIRVGLTYVTGDVIVIQDADAELDPQEYHLLLSKIEQGAEVVYGSRFLKLNPRISTLSRLANRFLTLLTNLLYGSQLTDMETAYKMFRVEVARQLKLRCIGFEFEPEITAQFLKLGCRIEEVPISYNPRTAKEGKKITWRDGVRAIYYLFYYRFRK</sequence>
<dbReference type="STRING" id="1817867.A3F83_16380"/>
<dbReference type="InterPro" id="IPR001173">
    <property type="entry name" value="Glyco_trans_2-like"/>
</dbReference>
<accession>A0A1F5YM84</accession>
<evidence type="ECO:0000259" key="1">
    <source>
        <dbReference type="Pfam" id="PF00535"/>
    </source>
</evidence>
<organism evidence="2 3">
    <name type="scientific">Candidatus Glassbacteria bacterium RIFCSPLOWO2_12_FULL_58_11</name>
    <dbReference type="NCBI Taxonomy" id="1817867"/>
    <lineage>
        <taxon>Bacteria</taxon>
        <taxon>Candidatus Glassiibacteriota</taxon>
    </lineage>
</organism>
<proteinExistence type="predicted"/>
<evidence type="ECO:0000313" key="2">
    <source>
        <dbReference type="EMBL" id="OGG01214.1"/>
    </source>
</evidence>
<dbReference type="AlphaFoldDB" id="A0A1F5YM84"/>
<dbReference type="Proteomes" id="UP000179129">
    <property type="component" value="Unassembled WGS sequence"/>
</dbReference>
<dbReference type="InterPro" id="IPR029044">
    <property type="entry name" value="Nucleotide-diphossugar_trans"/>
</dbReference>
<dbReference type="Gene3D" id="3.90.550.10">
    <property type="entry name" value="Spore Coat Polysaccharide Biosynthesis Protein SpsA, Chain A"/>
    <property type="match status" value="1"/>
</dbReference>
<dbReference type="CDD" id="cd04179">
    <property type="entry name" value="DPM_DPG-synthase_like"/>
    <property type="match status" value="1"/>
</dbReference>
<name>A0A1F5YM84_9BACT</name>
<evidence type="ECO:0000313" key="3">
    <source>
        <dbReference type="Proteomes" id="UP000179129"/>
    </source>
</evidence>
<dbReference type="InterPro" id="IPR050256">
    <property type="entry name" value="Glycosyltransferase_2"/>
</dbReference>
<protein>
    <recommendedName>
        <fullName evidence="1">Glycosyltransferase 2-like domain-containing protein</fullName>
    </recommendedName>
</protein>
<dbReference type="Pfam" id="PF00535">
    <property type="entry name" value="Glycos_transf_2"/>
    <property type="match status" value="1"/>
</dbReference>
<dbReference type="EMBL" id="MFIX01000219">
    <property type="protein sequence ID" value="OGG01214.1"/>
    <property type="molecule type" value="Genomic_DNA"/>
</dbReference>
<gene>
    <name evidence="2" type="ORF">A3F83_16380</name>
</gene>
<dbReference type="SUPFAM" id="SSF53448">
    <property type="entry name" value="Nucleotide-diphospho-sugar transferases"/>
    <property type="match status" value="1"/>
</dbReference>
<reference evidence="2 3" key="1">
    <citation type="journal article" date="2016" name="Nat. Commun.">
        <title>Thousands of microbial genomes shed light on interconnected biogeochemical processes in an aquifer system.</title>
        <authorList>
            <person name="Anantharaman K."/>
            <person name="Brown C.T."/>
            <person name="Hug L.A."/>
            <person name="Sharon I."/>
            <person name="Castelle C.J."/>
            <person name="Probst A.J."/>
            <person name="Thomas B.C."/>
            <person name="Singh A."/>
            <person name="Wilkins M.J."/>
            <person name="Karaoz U."/>
            <person name="Brodie E.L."/>
            <person name="Williams K.H."/>
            <person name="Hubbard S.S."/>
            <person name="Banfield J.F."/>
        </authorList>
    </citation>
    <scope>NUCLEOTIDE SEQUENCE [LARGE SCALE GENOMIC DNA]</scope>
</reference>
<dbReference type="PANTHER" id="PTHR48090">
    <property type="entry name" value="UNDECAPRENYL-PHOSPHATE 4-DEOXY-4-FORMAMIDO-L-ARABINOSE TRANSFERASE-RELATED"/>
    <property type="match status" value="1"/>
</dbReference>